<sequence length="491" mass="54070">MSLEIPTDVIREVQKQIREQLGLGGYDPDDPSLPSLPAVEDVIAELDPSPAYLRCKRCKGRFLSGVQSLFCVYCGAERHDPEVPPEPIKFKSTIGYRWLLDALKLDGSEIVGQAKEVSGPNKSRASPEKELTVSELMDLEIRWPELPKKVAERATGNQLAQDMSHINLAGLDIENFFPSLKSDAGGTLEKLGSSGQDVSEDVDLFENVVSMEAAGQHNPDASGNDLSGWESKFKGAHTVNFQNKENSFDPFGVSSGNVSSEMESVFGSQEDLKPTKSIAAPTGPSPSANDWNEDALWSNVNRGVSEQPGQLEGLELQMQDGSKKLDVSSNDNDDWVLGDQWKTGIGKVSQSVKIEGHDYSYDAWNDFTTSSRKPQTYFNDSGELMPLESHATEINLFSSNYLQDEDFGDFTQSDLFSSSVQNSSIKLDRLQSEPTVSDRTYDANIKTKELDGNHTNMNDVETIMSQMHDLSFMLESNLSIPEAMADSGPFH</sequence>
<keyword evidence="4" id="KW-1185">Reference proteome</keyword>
<dbReference type="AlphaFoldDB" id="A0A7N0ZTF6"/>
<proteinExistence type="predicted"/>
<reference evidence="3" key="1">
    <citation type="submission" date="2021-01" db="UniProtKB">
        <authorList>
            <consortium name="EnsemblPlants"/>
        </authorList>
    </citation>
    <scope>IDENTIFICATION</scope>
</reference>
<dbReference type="Pfam" id="PF25122">
    <property type="entry name" value="DUF7815"/>
    <property type="match status" value="1"/>
</dbReference>
<organism evidence="3 4">
    <name type="scientific">Kalanchoe fedtschenkoi</name>
    <name type="common">Lavender scallops</name>
    <name type="synonym">South American air plant</name>
    <dbReference type="NCBI Taxonomy" id="63787"/>
    <lineage>
        <taxon>Eukaryota</taxon>
        <taxon>Viridiplantae</taxon>
        <taxon>Streptophyta</taxon>
        <taxon>Embryophyta</taxon>
        <taxon>Tracheophyta</taxon>
        <taxon>Spermatophyta</taxon>
        <taxon>Magnoliopsida</taxon>
        <taxon>eudicotyledons</taxon>
        <taxon>Gunneridae</taxon>
        <taxon>Pentapetalae</taxon>
        <taxon>Saxifragales</taxon>
        <taxon>Crassulaceae</taxon>
        <taxon>Kalanchoe</taxon>
    </lineage>
</organism>
<feature type="domain" description="DUF7815" evidence="2">
    <location>
        <begin position="52"/>
        <end position="77"/>
    </location>
</feature>
<dbReference type="OMA" id="DVGQHAS"/>
<accession>A0A7N0ZTF6</accession>
<feature type="region of interest" description="Disordered" evidence="1">
    <location>
        <begin position="259"/>
        <end position="291"/>
    </location>
</feature>
<dbReference type="InterPro" id="IPR056717">
    <property type="entry name" value="DUF7815"/>
</dbReference>
<evidence type="ECO:0000256" key="1">
    <source>
        <dbReference type="SAM" id="MobiDB-lite"/>
    </source>
</evidence>
<dbReference type="Proteomes" id="UP000594263">
    <property type="component" value="Unplaced"/>
</dbReference>
<dbReference type="PANTHER" id="PTHR36308:SF1">
    <property type="entry name" value="DENTIN SIALOPHOSPHOPROTEIN-RELATED"/>
    <property type="match status" value="1"/>
</dbReference>
<dbReference type="PANTHER" id="PTHR36308">
    <property type="entry name" value="DENTIN SIALOPHOSPHOPROTEIN-RELATED"/>
    <property type="match status" value="1"/>
</dbReference>
<name>A0A7N0ZTF6_KALFE</name>
<evidence type="ECO:0000259" key="2">
    <source>
        <dbReference type="Pfam" id="PF25122"/>
    </source>
</evidence>
<dbReference type="Gramene" id="Kaladp0031s0045.1.v1.1">
    <property type="protein sequence ID" value="Kaladp0031s0045.1.v1.1"/>
    <property type="gene ID" value="Kaladp0031s0045.v1.1"/>
</dbReference>
<evidence type="ECO:0000313" key="3">
    <source>
        <dbReference type="EnsemblPlants" id="Kaladp0031s0045.1.v1.1"/>
    </source>
</evidence>
<dbReference type="EnsemblPlants" id="Kaladp0031s0045.1.v1.1">
    <property type="protein sequence ID" value="Kaladp0031s0045.1.v1.1"/>
    <property type="gene ID" value="Kaladp0031s0045.v1.1"/>
</dbReference>
<evidence type="ECO:0000313" key="4">
    <source>
        <dbReference type="Proteomes" id="UP000594263"/>
    </source>
</evidence>
<protein>
    <recommendedName>
        <fullName evidence="2">DUF7815 domain-containing protein</fullName>
    </recommendedName>
</protein>